<feature type="compositionally biased region" description="Basic residues" evidence="1">
    <location>
        <begin position="234"/>
        <end position="246"/>
    </location>
</feature>
<sequence length="276" mass="29979">MLSACSMERVALGGLPRFQCPPDFSLSPFAPEELRGPSKEMWLIRAPADVSPDSLDGCAVPLVGFQTLKTKSDGTQRVFDIHSALEEPGSPYLLVSSTRSGQLSCAASFHGCMRICERFGDPSSRSPGQAVTARPAPQVPEGLRQRFLPFGGSPKQQCPEAAMSTPATEVLGSSRKKKKKKRVKEEPVELLVSIKQEPPEEPWGWGSGDPGPEPPRGEDDGLRGAEGPTLGHLSPKHKKKKKKKHKYEALEGVVWPCKAELPDPSSIKQEPTHSQE</sequence>
<keyword evidence="3" id="KW-1185">Reference proteome</keyword>
<dbReference type="AlphaFoldDB" id="A0A4D9DTV3"/>
<protein>
    <submittedName>
        <fullName evidence="2">Putative sodium-coupled neutral amino acid transporter 6</fullName>
    </submittedName>
</protein>
<proteinExistence type="predicted"/>
<evidence type="ECO:0000313" key="3">
    <source>
        <dbReference type="Proteomes" id="UP000297703"/>
    </source>
</evidence>
<reference evidence="2 3" key="1">
    <citation type="submission" date="2019-04" db="EMBL/GenBank/DDBJ databases">
        <title>Draft genome of the big-headed turtle Platysternon megacephalum.</title>
        <authorList>
            <person name="Gong S."/>
        </authorList>
    </citation>
    <scope>NUCLEOTIDE SEQUENCE [LARGE SCALE GENOMIC DNA]</scope>
    <source>
        <strain evidence="2">DO16091913</strain>
        <tissue evidence="2">Muscle</tissue>
    </source>
</reference>
<dbReference type="Gene3D" id="6.20.250.70">
    <property type="match status" value="1"/>
</dbReference>
<name>A0A4D9DTV3_9SAUR</name>
<reference evidence="2 3" key="2">
    <citation type="submission" date="2019-04" db="EMBL/GenBank/DDBJ databases">
        <title>The genome sequence of big-headed turtle.</title>
        <authorList>
            <person name="Gong S."/>
        </authorList>
    </citation>
    <scope>NUCLEOTIDE SEQUENCE [LARGE SCALE GENOMIC DNA]</scope>
    <source>
        <strain evidence="2">DO16091913</strain>
        <tissue evidence="2">Muscle</tissue>
    </source>
</reference>
<dbReference type="OrthoDB" id="10071093at2759"/>
<feature type="region of interest" description="Disordered" evidence="1">
    <location>
        <begin position="123"/>
        <end position="276"/>
    </location>
</feature>
<comment type="caution">
    <text evidence="2">The sequence shown here is derived from an EMBL/GenBank/DDBJ whole genome shotgun (WGS) entry which is preliminary data.</text>
</comment>
<dbReference type="Proteomes" id="UP000297703">
    <property type="component" value="Unassembled WGS sequence"/>
</dbReference>
<dbReference type="Pfam" id="PF08208">
    <property type="entry name" value="RNA_polI_A34"/>
    <property type="match status" value="1"/>
</dbReference>
<accession>A0A4D9DTV3</accession>
<evidence type="ECO:0000313" key="2">
    <source>
        <dbReference type="EMBL" id="TFJ99987.1"/>
    </source>
</evidence>
<dbReference type="EMBL" id="QXTE01000293">
    <property type="protein sequence ID" value="TFJ99987.1"/>
    <property type="molecule type" value="Genomic_DNA"/>
</dbReference>
<gene>
    <name evidence="2" type="ORF">DR999_PMT17914</name>
</gene>
<dbReference type="GO" id="GO:0006360">
    <property type="term" value="P:transcription by RNA polymerase I"/>
    <property type="evidence" value="ECO:0007669"/>
    <property type="project" value="InterPro"/>
</dbReference>
<dbReference type="InterPro" id="IPR013240">
    <property type="entry name" value="DNA-dir_RNA_pol1_su_RPA34"/>
</dbReference>
<evidence type="ECO:0000256" key="1">
    <source>
        <dbReference type="SAM" id="MobiDB-lite"/>
    </source>
</evidence>
<dbReference type="STRING" id="55544.A0A4D9DTV3"/>
<organism evidence="2 3">
    <name type="scientific">Platysternon megacephalum</name>
    <name type="common">big-headed turtle</name>
    <dbReference type="NCBI Taxonomy" id="55544"/>
    <lineage>
        <taxon>Eukaryota</taxon>
        <taxon>Metazoa</taxon>
        <taxon>Chordata</taxon>
        <taxon>Craniata</taxon>
        <taxon>Vertebrata</taxon>
        <taxon>Euteleostomi</taxon>
        <taxon>Archelosauria</taxon>
        <taxon>Testudinata</taxon>
        <taxon>Testudines</taxon>
        <taxon>Cryptodira</taxon>
        <taxon>Durocryptodira</taxon>
        <taxon>Testudinoidea</taxon>
        <taxon>Platysternidae</taxon>
        <taxon>Platysternon</taxon>
    </lineage>
</organism>